<proteinExistence type="predicted"/>
<gene>
    <name evidence="1" type="ORF">Adt_35728</name>
</gene>
<accession>A0ABD1QFJ3</accession>
<dbReference type="Proteomes" id="UP001604336">
    <property type="component" value="Unassembled WGS sequence"/>
</dbReference>
<dbReference type="AlphaFoldDB" id="A0ABD1QFJ3"/>
<protein>
    <submittedName>
        <fullName evidence="1">Uncharacterized protein</fullName>
    </submittedName>
</protein>
<keyword evidence="2" id="KW-1185">Reference proteome</keyword>
<evidence type="ECO:0000313" key="1">
    <source>
        <dbReference type="EMBL" id="KAL2474992.1"/>
    </source>
</evidence>
<dbReference type="EMBL" id="JBFOLK010000011">
    <property type="protein sequence ID" value="KAL2474992.1"/>
    <property type="molecule type" value="Genomic_DNA"/>
</dbReference>
<sequence length="137" mass="14957">MSSSLLIVSFPIILHLPPPPSPLPPSLAIPCPPFCGSCFRASSNPSNPTPSLSLHPLEIPTMLEGLDYGSDKHSVLTHHPLTQLLKFSKANQAPQNRITWPSEQPKKEVTGSEGNWVASKLEEPFGTAARMLVKWRT</sequence>
<reference evidence="2" key="1">
    <citation type="submission" date="2024-07" db="EMBL/GenBank/DDBJ databases">
        <title>Two chromosome-level genome assemblies of Korean endemic species Abeliophyllum distichum and Forsythia ovata (Oleaceae).</title>
        <authorList>
            <person name="Jang H."/>
        </authorList>
    </citation>
    <scope>NUCLEOTIDE SEQUENCE [LARGE SCALE GENOMIC DNA]</scope>
</reference>
<name>A0ABD1QFJ3_9LAMI</name>
<organism evidence="1 2">
    <name type="scientific">Abeliophyllum distichum</name>
    <dbReference type="NCBI Taxonomy" id="126358"/>
    <lineage>
        <taxon>Eukaryota</taxon>
        <taxon>Viridiplantae</taxon>
        <taxon>Streptophyta</taxon>
        <taxon>Embryophyta</taxon>
        <taxon>Tracheophyta</taxon>
        <taxon>Spermatophyta</taxon>
        <taxon>Magnoliopsida</taxon>
        <taxon>eudicotyledons</taxon>
        <taxon>Gunneridae</taxon>
        <taxon>Pentapetalae</taxon>
        <taxon>asterids</taxon>
        <taxon>lamiids</taxon>
        <taxon>Lamiales</taxon>
        <taxon>Oleaceae</taxon>
        <taxon>Forsythieae</taxon>
        <taxon>Abeliophyllum</taxon>
    </lineage>
</organism>
<evidence type="ECO:0000313" key="2">
    <source>
        <dbReference type="Proteomes" id="UP001604336"/>
    </source>
</evidence>
<comment type="caution">
    <text evidence="1">The sequence shown here is derived from an EMBL/GenBank/DDBJ whole genome shotgun (WGS) entry which is preliminary data.</text>
</comment>